<keyword evidence="4 6" id="KW-0133">Cell shape</keyword>
<dbReference type="HAMAP" id="MF_02207">
    <property type="entry name" value="MreB"/>
    <property type="match status" value="1"/>
</dbReference>
<evidence type="ECO:0000256" key="2">
    <source>
        <dbReference type="ARBA" id="ARBA00022741"/>
    </source>
</evidence>
<comment type="subunit">
    <text evidence="6">Forms polymers.</text>
</comment>
<evidence type="ECO:0000256" key="4">
    <source>
        <dbReference type="ARBA" id="ARBA00022960"/>
    </source>
</evidence>
<dbReference type="InterPro" id="IPR043129">
    <property type="entry name" value="ATPase_NBD"/>
</dbReference>
<comment type="similarity">
    <text evidence="5 6">Belongs to the FtsA/MreB family.</text>
</comment>
<evidence type="ECO:0000256" key="5">
    <source>
        <dbReference type="ARBA" id="ARBA00023458"/>
    </source>
</evidence>
<comment type="caution">
    <text evidence="6">Lacks conserved residue(s) required for the propagation of feature annotation.</text>
</comment>
<reference evidence="7 8" key="1">
    <citation type="submission" date="2019-02" db="EMBL/GenBank/DDBJ databases">
        <title>Deep-cultivation of Planctomycetes and their phenomic and genomic characterization uncovers novel biology.</title>
        <authorList>
            <person name="Wiegand S."/>
            <person name="Jogler M."/>
            <person name="Boedeker C."/>
            <person name="Pinto D."/>
            <person name="Vollmers J."/>
            <person name="Rivas-Marin E."/>
            <person name="Kohn T."/>
            <person name="Peeters S.H."/>
            <person name="Heuer A."/>
            <person name="Rast P."/>
            <person name="Oberbeckmann S."/>
            <person name="Bunk B."/>
            <person name="Jeske O."/>
            <person name="Meyerdierks A."/>
            <person name="Storesund J.E."/>
            <person name="Kallscheuer N."/>
            <person name="Luecker S."/>
            <person name="Lage O.M."/>
            <person name="Pohl T."/>
            <person name="Merkel B.J."/>
            <person name="Hornburger P."/>
            <person name="Mueller R.-W."/>
            <person name="Bruemmer F."/>
            <person name="Labrenz M."/>
            <person name="Spormann A.M."/>
            <person name="Op den Camp H."/>
            <person name="Overmann J."/>
            <person name="Amann R."/>
            <person name="Jetten M.S.M."/>
            <person name="Mascher T."/>
            <person name="Medema M.H."/>
            <person name="Devos D.P."/>
            <person name="Kaster A.-K."/>
            <person name="Ovreas L."/>
            <person name="Rohde M."/>
            <person name="Galperin M.Y."/>
            <person name="Jogler C."/>
        </authorList>
    </citation>
    <scope>NUCLEOTIDE SEQUENCE [LARGE SCALE GENOMIC DNA]</scope>
    <source>
        <strain evidence="7 8">CA12</strain>
    </source>
</reference>
<evidence type="ECO:0000313" key="8">
    <source>
        <dbReference type="Proteomes" id="UP000318741"/>
    </source>
</evidence>
<dbReference type="GO" id="GO:0005737">
    <property type="term" value="C:cytoplasm"/>
    <property type="evidence" value="ECO:0007669"/>
    <property type="project" value="UniProtKB-SubCell"/>
</dbReference>
<accession>A0A517PC03</accession>
<comment type="subcellular location">
    <subcellularLocation>
        <location evidence="6">Cytoplasm</location>
    </subcellularLocation>
    <text evidence="6">Membrane-associated.</text>
</comment>
<feature type="binding site" evidence="6">
    <location>
        <begin position="171"/>
        <end position="173"/>
    </location>
    <ligand>
        <name>ATP</name>
        <dbReference type="ChEBI" id="CHEBI:30616"/>
    </ligand>
</feature>
<dbReference type="RefSeq" id="WP_145359818.1">
    <property type="nucleotide sequence ID" value="NZ_CP036265.1"/>
</dbReference>
<keyword evidence="8" id="KW-1185">Reference proteome</keyword>
<organism evidence="7 8">
    <name type="scientific">Alienimonas californiensis</name>
    <dbReference type="NCBI Taxonomy" id="2527989"/>
    <lineage>
        <taxon>Bacteria</taxon>
        <taxon>Pseudomonadati</taxon>
        <taxon>Planctomycetota</taxon>
        <taxon>Planctomycetia</taxon>
        <taxon>Planctomycetales</taxon>
        <taxon>Planctomycetaceae</taxon>
        <taxon>Alienimonas</taxon>
    </lineage>
</organism>
<evidence type="ECO:0000313" key="7">
    <source>
        <dbReference type="EMBL" id="QDT16896.1"/>
    </source>
</evidence>
<dbReference type="PANTHER" id="PTHR42749:SF1">
    <property type="entry name" value="CELL SHAPE-DETERMINING PROTEIN MREB"/>
    <property type="match status" value="1"/>
</dbReference>
<dbReference type="Proteomes" id="UP000318741">
    <property type="component" value="Chromosome"/>
</dbReference>
<dbReference type="SUPFAM" id="SSF53067">
    <property type="entry name" value="Actin-like ATPase domain"/>
    <property type="match status" value="2"/>
</dbReference>
<dbReference type="KEGG" id="acaf:CA12_30040"/>
<evidence type="ECO:0000256" key="1">
    <source>
        <dbReference type="ARBA" id="ARBA00022490"/>
    </source>
</evidence>
<proteinExistence type="inferred from homology"/>
<dbReference type="AlphaFoldDB" id="A0A517PC03"/>
<keyword evidence="3 6" id="KW-0067">ATP-binding</keyword>
<dbReference type="GO" id="GO:0005524">
    <property type="term" value="F:ATP binding"/>
    <property type="evidence" value="ECO:0007669"/>
    <property type="project" value="UniProtKB-KW"/>
</dbReference>
<gene>
    <name evidence="6 7" type="primary">mreB</name>
    <name evidence="7" type="ORF">CA12_30040</name>
</gene>
<dbReference type="PANTHER" id="PTHR42749">
    <property type="entry name" value="CELL SHAPE-DETERMINING PROTEIN MREB"/>
    <property type="match status" value="1"/>
</dbReference>
<protein>
    <recommendedName>
        <fullName evidence="6">Cell shape-determining protein MreB</fullName>
    </recommendedName>
</protein>
<dbReference type="InterPro" id="IPR056546">
    <property type="entry name" value="MreB_MamK-like"/>
</dbReference>
<dbReference type="GO" id="GO:0000902">
    <property type="term" value="P:cell morphogenesis"/>
    <property type="evidence" value="ECO:0007669"/>
    <property type="project" value="InterPro"/>
</dbReference>
<dbReference type="PRINTS" id="PR01652">
    <property type="entry name" value="SHAPEPROTEIN"/>
</dbReference>
<dbReference type="GO" id="GO:0008360">
    <property type="term" value="P:regulation of cell shape"/>
    <property type="evidence" value="ECO:0007669"/>
    <property type="project" value="UniProtKB-UniRule"/>
</dbReference>
<name>A0A517PC03_9PLAN</name>
<dbReference type="EMBL" id="CP036265">
    <property type="protein sequence ID" value="QDT16896.1"/>
    <property type="molecule type" value="Genomic_DNA"/>
</dbReference>
<dbReference type="InterPro" id="IPR004753">
    <property type="entry name" value="MreB"/>
</dbReference>
<evidence type="ECO:0000256" key="6">
    <source>
        <dbReference type="HAMAP-Rule" id="MF_02207"/>
    </source>
</evidence>
<dbReference type="Gene3D" id="3.30.420.40">
    <property type="match status" value="3"/>
</dbReference>
<keyword evidence="1 6" id="KW-0963">Cytoplasm</keyword>
<evidence type="ECO:0000256" key="3">
    <source>
        <dbReference type="ARBA" id="ARBA00022840"/>
    </source>
</evidence>
<sequence>MWRRLTRTVRPDLAVDLGSARCRVAVAGDRSPVPRLIDEPTVVAVARGGRRVLGRGAAVGRLASQTLGRTPAGVDAVRPIVGGVVADFDLAEALMAVLIQKARRGRRGPRSRVLLTVAGGLTPVERRAAVGVLERAGAGSVGLLDAARAAALGAGLPVSEPIASLICTVGAATCEVAVLSLGDRIAGRSVRTGGDDWGVAVREHLRSVHGLKIGAETAARVVHEVGSAARTGDEATTEVSGLDVAGRVPRTVAVTAEEIRDALADPLEKVVTAIAETVEDCGTELVADLARGGLTLCGGGANLRGLDRYLTDRLNLPVRIAPDPGSAAVRGAIVALENRDVWRHWLTPAARAA</sequence>
<keyword evidence="2 6" id="KW-0547">Nucleotide-binding</keyword>
<dbReference type="Pfam" id="PF06723">
    <property type="entry name" value="MreB_Mbl"/>
    <property type="match status" value="1"/>
</dbReference>
<dbReference type="OrthoDB" id="9768127at2"/>
<comment type="function">
    <text evidence="6">Forms membrane-associated dynamic filaments that are essential for cell shape determination. Acts by regulating cell wall synthesis and cell elongation, and thus cell shape. A feedback loop between cell geometry and MreB localization may maintain elongated cell shape by targeting cell wall growth to regions of negative cell wall curvature.</text>
</comment>